<feature type="binding site" evidence="5">
    <location>
        <begin position="112"/>
        <end position="115"/>
    </location>
    <ligand>
        <name>(6S)-5,6,7,8-tetrahydrofolate</name>
        <dbReference type="ChEBI" id="CHEBI:57453"/>
    </ligand>
</feature>
<dbReference type="Pfam" id="PF00551">
    <property type="entry name" value="Formyl_trans_N"/>
    <property type="match status" value="1"/>
</dbReference>
<evidence type="ECO:0000313" key="9">
    <source>
        <dbReference type="Proteomes" id="UP000176700"/>
    </source>
</evidence>
<dbReference type="Pfam" id="PF02911">
    <property type="entry name" value="Formyl_trans_C"/>
    <property type="match status" value="1"/>
</dbReference>
<comment type="caution">
    <text evidence="8">The sequence shown here is derived from an EMBL/GenBank/DDBJ whole genome shotgun (WGS) entry which is preliminary data.</text>
</comment>
<dbReference type="InterPro" id="IPR005794">
    <property type="entry name" value="Fmt"/>
</dbReference>
<comment type="function">
    <text evidence="5">Attaches a formyl group to the free amino group of methionyl-tRNA(fMet). The formyl group appears to play a dual role in the initiator identity of N-formylmethionyl-tRNA by promoting its recognition by IF2 and preventing the misappropriation of this tRNA by the elongation apparatus.</text>
</comment>
<evidence type="ECO:0000256" key="2">
    <source>
        <dbReference type="ARBA" id="ARBA00012261"/>
    </source>
</evidence>
<comment type="catalytic activity">
    <reaction evidence="5">
        <text>L-methionyl-tRNA(fMet) + (6R)-10-formyltetrahydrofolate = N-formyl-L-methionyl-tRNA(fMet) + (6S)-5,6,7,8-tetrahydrofolate + H(+)</text>
        <dbReference type="Rhea" id="RHEA:24380"/>
        <dbReference type="Rhea" id="RHEA-COMP:9952"/>
        <dbReference type="Rhea" id="RHEA-COMP:9953"/>
        <dbReference type="ChEBI" id="CHEBI:15378"/>
        <dbReference type="ChEBI" id="CHEBI:57453"/>
        <dbReference type="ChEBI" id="CHEBI:78530"/>
        <dbReference type="ChEBI" id="CHEBI:78844"/>
        <dbReference type="ChEBI" id="CHEBI:195366"/>
        <dbReference type="EC" id="2.1.2.9"/>
    </reaction>
</comment>
<dbReference type="PANTHER" id="PTHR11138:SF5">
    <property type="entry name" value="METHIONYL-TRNA FORMYLTRANSFERASE, MITOCHONDRIAL"/>
    <property type="match status" value="1"/>
</dbReference>
<dbReference type="InterPro" id="IPR005793">
    <property type="entry name" value="Formyl_trans_C"/>
</dbReference>
<evidence type="ECO:0000313" key="8">
    <source>
        <dbReference type="EMBL" id="OGZ42996.1"/>
    </source>
</evidence>
<evidence type="ECO:0000259" key="7">
    <source>
        <dbReference type="Pfam" id="PF02911"/>
    </source>
</evidence>
<reference evidence="8 9" key="1">
    <citation type="journal article" date="2016" name="Nat. Commun.">
        <title>Thousands of microbial genomes shed light on interconnected biogeochemical processes in an aquifer system.</title>
        <authorList>
            <person name="Anantharaman K."/>
            <person name="Brown C.T."/>
            <person name="Hug L.A."/>
            <person name="Sharon I."/>
            <person name="Castelle C.J."/>
            <person name="Probst A.J."/>
            <person name="Thomas B.C."/>
            <person name="Singh A."/>
            <person name="Wilkins M.J."/>
            <person name="Karaoz U."/>
            <person name="Brodie E.L."/>
            <person name="Williams K.H."/>
            <person name="Hubbard S.S."/>
            <person name="Banfield J.F."/>
        </authorList>
    </citation>
    <scope>NUCLEOTIDE SEQUENCE [LARGE SCALE GENOMIC DNA]</scope>
</reference>
<keyword evidence="3 5" id="KW-0808">Transferase</keyword>
<sequence>MTKRRIVFFGTPNFAVTILEFLQNTDIRPLLIITAPDKARGRGKKILPTPVKTWALIHNIEVAAPEVLNDQLLTNKLVKIKPELFIVAAYGKILKKNYLQIPSEGVLNIHPSLLPKYRGAAPIQGALLHGEKETGVTIILMDEQMDHGPILAQEKINILEEDDSVTLSHKLAGLGGKLLIETISSWFERKITPLQQNHKEATFTKSIDKSEGKIDWQKEAEAIVRYVKAYKLWPISWSVLNINGKKIRIKILKAKLADDNSKGIKAGTLIKKNGDMYVATKDVFLRLDELQPEGRKAMPGRDFMRGLPLSSADKPLAFDT</sequence>
<dbReference type="AlphaFoldDB" id="A0A1G2FY53"/>
<dbReference type="GO" id="GO:0005829">
    <property type="term" value="C:cytosol"/>
    <property type="evidence" value="ECO:0007669"/>
    <property type="project" value="TreeGrafter"/>
</dbReference>
<feature type="domain" description="Formyl transferase C-terminal" evidence="7">
    <location>
        <begin position="207"/>
        <end position="307"/>
    </location>
</feature>
<dbReference type="InterPro" id="IPR041711">
    <property type="entry name" value="Met-tRNA-FMT_N"/>
</dbReference>
<proteinExistence type="inferred from homology"/>
<dbReference type="PANTHER" id="PTHR11138">
    <property type="entry name" value="METHIONYL-TRNA FORMYLTRANSFERASE"/>
    <property type="match status" value="1"/>
</dbReference>
<dbReference type="InterPro" id="IPR044135">
    <property type="entry name" value="Met-tRNA-FMT_C"/>
</dbReference>
<dbReference type="Gene3D" id="3.40.50.12230">
    <property type="match status" value="1"/>
</dbReference>
<dbReference type="CDD" id="cd08704">
    <property type="entry name" value="Met_tRNA_FMT_C"/>
    <property type="match status" value="1"/>
</dbReference>
<dbReference type="GO" id="GO:0004479">
    <property type="term" value="F:methionyl-tRNA formyltransferase activity"/>
    <property type="evidence" value="ECO:0007669"/>
    <property type="project" value="UniProtKB-UniRule"/>
</dbReference>
<evidence type="ECO:0000259" key="6">
    <source>
        <dbReference type="Pfam" id="PF00551"/>
    </source>
</evidence>
<accession>A0A1G2FY53</accession>
<evidence type="ECO:0000256" key="5">
    <source>
        <dbReference type="HAMAP-Rule" id="MF_00182"/>
    </source>
</evidence>
<gene>
    <name evidence="5" type="primary">fmt</name>
    <name evidence="8" type="ORF">A2W41_02690</name>
</gene>
<dbReference type="EMBL" id="MHNI01000012">
    <property type="protein sequence ID" value="OGZ42996.1"/>
    <property type="molecule type" value="Genomic_DNA"/>
</dbReference>
<evidence type="ECO:0000256" key="1">
    <source>
        <dbReference type="ARBA" id="ARBA00010699"/>
    </source>
</evidence>
<comment type="similarity">
    <text evidence="1 5">Belongs to the Fmt family.</text>
</comment>
<organism evidence="8 9">
    <name type="scientific">Candidatus Ryanbacteria bacterium RIFCSPHIGHO2_01_45_13</name>
    <dbReference type="NCBI Taxonomy" id="1802112"/>
    <lineage>
        <taxon>Bacteria</taxon>
        <taxon>Candidatus Ryaniibacteriota</taxon>
    </lineage>
</organism>
<evidence type="ECO:0000256" key="4">
    <source>
        <dbReference type="ARBA" id="ARBA00022917"/>
    </source>
</evidence>
<dbReference type="InterPro" id="IPR001555">
    <property type="entry name" value="GART_AS"/>
</dbReference>
<feature type="domain" description="Formyl transferase N-terminal" evidence="6">
    <location>
        <begin position="5"/>
        <end position="183"/>
    </location>
</feature>
<dbReference type="InterPro" id="IPR002376">
    <property type="entry name" value="Formyl_transf_N"/>
</dbReference>
<protein>
    <recommendedName>
        <fullName evidence="2 5">Methionyl-tRNA formyltransferase</fullName>
        <ecNumber evidence="2 5">2.1.2.9</ecNumber>
    </recommendedName>
</protein>
<dbReference type="SUPFAM" id="SSF50486">
    <property type="entry name" value="FMT C-terminal domain-like"/>
    <property type="match status" value="1"/>
</dbReference>
<dbReference type="Proteomes" id="UP000176700">
    <property type="component" value="Unassembled WGS sequence"/>
</dbReference>
<dbReference type="NCBIfam" id="TIGR00460">
    <property type="entry name" value="fmt"/>
    <property type="match status" value="1"/>
</dbReference>
<dbReference type="EC" id="2.1.2.9" evidence="2 5"/>
<evidence type="ECO:0000256" key="3">
    <source>
        <dbReference type="ARBA" id="ARBA00022679"/>
    </source>
</evidence>
<dbReference type="InterPro" id="IPR036477">
    <property type="entry name" value="Formyl_transf_N_sf"/>
</dbReference>
<dbReference type="PROSITE" id="PS00373">
    <property type="entry name" value="GART"/>
    <property type="match status" value="1"/>
</dbReference>
<keyword evidence="4 5" id="KW-0648">Protein biosynthesis</keyword>
<dbReference type="InterPro" id="IPR011034">
    <property type="entry name" value="Formyl_transferase-like_C_sf"/>
</dbReference>
<dbReference type="HAMAP" id="MF_00182">
    <property type="entry name" value="Formyl_trans"/>
    <property type="match status" value="1"/>
</dbReference>
<dbReference type="SUPFAM" id="SSF53328">
    <property type="entry name" value="Formyltransferase"/>
    <property type="match status" value="1"/>
</dbReference>
<name>A0A1G2FY53_9BACT</name>
<dbReference type="CDD" id="cd08646">
    <property type="entry name" value="FMT_core_Met-tRNA-FMT_N"/>
    <property type="match status" value="1"/>
</dbReference>